<dbReference type="EMBL" id="CP022315">
    <property type="protein sequence ID" value="ASK60810.1"/>
    <property type="molecule type" value="Genomic_DNA"/>
</dbReference>
<organism evidence="2 3">
    <name type="scientific">Virgibacillus phasianinus</name>
    <dbReference type="NCBI Taxonomy" id="2017483"/>
    <lineage>
        <taxon>Bacteria</taxon>
        <taxon>Bacillati</taxon>
        <taxon>Bacillota</taxon>
        <taxon>Bacilli</taxon>
        <taxon>Bacillales</taxon>
        <taxon>Bacillaceae</taxon>
        <taxon>Virgibacillus</taxon>
    </lineage>
</organism>
<protein>
    <submittedName>
        <fullName evidence="2">DUF2929 domain-containing protein</fullName>
    </submittedName>
</protein>
<dbReference type="KEGG" id="vil:CFK37_00605"/>
<evidence type="ECO:0000256" key="1">
    <source>
        <dbReference type="SAM" id="Phobius"/>
    </source>
</evidence>
<keyword evidence="1" id="KW-0472">Membrane</keyword>
<dbReference type="InterPro" id="IPR021324">
    <property type="entry name" value="DUF2929"/>
</dbReference>
<accession>A0A220TYJ2</accession>
<dbReference type="Pfam" id="PF11151">
    <property type="entry name" value="DUF2929"/>
    <property type="match status" value="1"/>
</dbReference>
<proteinExistence type="predicted"/>
<evidence type="ECO:0000313" key="2">
    <source>
        <dbReference type="EMBL" id="ASK60810.1"/>
    </source>
</evidence>
<sequence>MRFFWTFIWSLLLSSVLSYILTSMGGTEFNFVHTLVLGIILTAIVFILAEGVLKDGNKA</sequence>
<keyword evidence="1" id="KW-1133">Transmembrane helix</keyword>
<keyword evidence="1" id="KW-0812">Transmembrane</keyword>
<feature type="transmembrane region" description="Helical" evidence="1">
    <location>
        <begin position="34"/>
        <end position="53"/>
    </location>
</feature>
<keyword evidence="3" id="KW-1185">Reference proteome</keyword>
<dbReference type="RefSeq" id="WP_089060087.1">
    <property type="nucleotide sequence ID" value="NZ_CP022315.1"/>
</dbReference>
<dbReference type="AlphaFoldDB" id="A0A220TYJ2"/>
<dbReference type="Proteomes" id="UP000198312">
    <property type="component" value="Chromosome"/>
</dbReference>
<gene>
    <name evidence="2" type="ORF">CFK37_00605</name>
</gene>
<name>A0A220TYJ2_9BACI</name>
<reference evidence="2 3" key="1">
    <citation type="submission" date="2017-07" db="EMBL/GenBank/DDBJ databases">
        <title>Virgibacillus sp. LM2416.</title>
        <authorList>
            <person name="Tak E.J."/>
            <person name="Bae J.-W."/>
        </authorList>
    </citation>
    <scope>NUCLEOTIDE SEQUENCE [LARGE SCALE GENOMIC DNA]</scope>
    <source>
        <strain evidence="2 3">LM2416</strain>
    </source>
</reference>
<dbReference type="OrthoDB" id="2440739at2"/>
<evidence type="ECO:0000313" key="3">
    <source>
        <dbReference type="Proteomes" id="UP000198312"/>
    </source>
</evidence>